<gene>
    <name evidence="1" type="ORF">FB380_003774</name>
</gene>
<sequence length="53" mass="6043">MCVLFDHRHPDWSLPHALVCWTRLDPVAGCIIAAFAIHQGREAWEGELVEDDD</sequence>
<dbReference type="AlphaFoldDB" id="A0A846LNZ6"/>
<accession>A0A846LNZ6</accession>
<comment type="caution">
    <text evidence="1">The sequence shown here is derived from an EMBL/GenBank/DDBJ whole genome shotgun (WGS) entry which is preliminary data.</text>
</comment>
<evidence type="ECO:0000313" key="1">
    <source>
        <dbReference type="EMBL" id="NIH69286.1"/>
    </source>
</evidence>
<proteinExistence type="predicted"/>
<name>A0A846LNZ6_9ACTN</name>
<evidence type="ECO:0000313" key="2">
    <source>
        <dbReference type="Proteomes" id="UP000552836"/>
    </source>
</evidence>
<organism evidence="1 2">
    <name type="scientific">Modestobacter marinus</name>
    <dbReference type="NCBI Taxonomy" id="477641"/>
    <lineage>
        <taxon>Bacteria</taxon>
        <taxon>Bacillati</taxon>
        <taxon>Actinomycetota</taxon>
        <taxon>Actinomycetes</taxon>
        <taxon>Geodermatophilales</taxon>
        <taxon>Geodermatophilaceae</taxon>
        <taxon>Modestobacter</taxon>
    </lineage>
</organism>
<dbReference type="RefSeq" id="WP_208383692.1">
    <property type="nucleotide sequence ID" value="NZ_BAABJU010000024.1"/>
</dbReference>
<dbReference type="Proteomes" id="UP000552836">
    <property type="component" value="Unassembled WGS sequence"/>
</dbReference>
<protein>
    <submittedName>
        <fullName evidence="1">Uncharacterized protein</fullName>
    </submittedName>
</protein>
<reference evidence="1 2" key="1">
    <citation type="submission" date="2020-02" db="EMBL/GenBank/DDBJ databases">
        <title>Sequencing the genomes of 1000 actinobacteria strains.</title>
        <authorList>
            <person name="Klenk H.-P."/>
        </authorList>
    </citation>
    <scope>NUCLEOTIDE SEQUENCE [LARGE SCALE GENOMIC DNA]</scope>
    <source>
        <strain evidence="1 2">DSM 45201</strain>
    </source>
</reference>
<dbReference type="EMBL" id="JAAMPA010000002">
    <property type="protein sequence ID" value="NIH69286.1"/>
    <property type="molecule type" value="Genomic_DNA"/>
</dbReference>